<keyword evidence="10" id="KW-1185">Reference proteome</keyword>
<comment type="caution">
    <text evidence="9">The sequence shown here is derived from an EMBL/GenBank/DDBJ whole genome shotgun (WGS) entry which is preliminary data.</text>
</comment>
<dbReference type="InterPro" id="IPR015424">
    <property type="entry name" value="PyrdxlP-dep_Trfase"/>
</dbReference>
<sequence length="468" mass="53240">MLYINLNRKSTTSLTQQIYEQIRGDILNRELKEGERLDSSRGLSSTIGVSRNVVLEAYDRLIAEGYVEVRPRSGTFVAKGSSLPLHENNVHRDQRMFRTDSEPKLIDFRGGNPAIDQFPRKKWGQLTKEVCGEAPDRIFGYGEPGGIEELRITLAKYLQRVRGVHCDPEQIMITQGATQALRLITELLIKDGISIAVEDPVTDEMRNIFINAGADLFPVPVDENGILPEHLPKGKKLGFVFVIPSHQFPMGGILSIQRRVQLIEYARKMNNYIVEDDYDSEFTYEGAPVPSIQGLDPERVIYVGTFSKILSPALRVGYAVLPAHLVEAFRNLKWFHDRHTASIDQLVLSRFIEEGYLDRHVRKMKKIYRKKREILEKCVLSSFKEAKTIGKAAGMHLVVDIPGATFTDDIVNKIKEKGVHIYPVEQYALKKGMHKQQIIMGYGGLTKEEIIEGVEELKRCLDMNKYRQ</sequence>
<comment type="cofactor">
    <cofactor evidence="1">
        <name>pyridoxal 5'-phosphate</name>
        <dbReference type="ChEBI" id="CHEBI:597326"/>
    </cofactor>
</comment>
<dbReference type="SMART" id="SM00345">
    <property type="entry name" value="HTH_GNTR"/>
    <property type="match status" value="1"/>
</dbReference>
<dbReference type="PANTHER" id="PTHR46577:SF1">
    <property type="entry name" value="HTH-TYPE TRANSCRIPTIONAL REGULATORY PROTEIN GABR"/>
    <property type="match status" value="1"/>
</dbReference>
<reference evidence="9 10" key="1">
    <citation type="journal article" date="2013" name="Genome Announc.">
        <title>Genome Sequence of Sporolactobacillus laevolacticus DSM442, an Efficient Polymer-Grade D-Lactate Producer from Agricultural Waste Cottonseed as a Nitrogen Source.</title>
        <authorList>
            <person name="Wang H."/>
            <person name="Wang L."/>
            <person name="Ju J."/>
            <person name="Yu B."/>
            <person name="Ma Y."/>
        </authorList>
    </citation>
    <scope>NUCLEOTIDE SEQUENCE [LARGE SCALE GENOMIC DNA]</scope>
    <source>
        <strain evidence="9 10">DSM 442</strain>
    </source>
</reference>
<dbReference type="InterPro" id="IPR036388">
    <property type="entry name" value="WH-like_DNA-bd_sf"/>
</dbReference>
<dbReference type="InterPro" id="IPR015421">
    <property type="entry name" value="PyrdxlP-dep_Trfase_major"/>
</dbReference>
<dbReference type="STRING" id="1395513.P343_11020"/>
<dbReference type="CDD" id="cd00609">
    <property type="entry name" value="AAT_like"/>
    <property type="match status" value="1"/>
</dbReference>
<gene>
    <name evidence="9" type="ORF">P343_11020</name>
</gene>
<dbReference type="Pfam" id="PF00155">
    <property type="entry name" value="Aminotran_1_2"/>
    <property type="match status" value="1"/>
</dbReference>
<evidence type="ECO:0000256" key="3">
    <source>
        <dbReference type="ARBA" id="ARBA00022576"/>
    </source>
</evidence>
<dbReference type="CDD" id="cd07377">
    <property type="entry name" value="WHTH_GntR"/>
    <property type="match status" value="1"/>
</dbReference>
<dbReference type="AlphaFoldDB" id="V6IWC8"/>
<dbReference type="Gene3D" id="1.10.10.10">
    <property type="entry name" value="Winged helix-like DNA-binding domain superfamily/Winged helix DNA-binding domain"/>
    <property type="match status" value="1"/>
</dbReference>
<dbReference type="eggNOG" id="COG1167">
    <property type="taxonomic scope" value="Bacteria"/>
</dbReference>
<dbReference type="GO" id="GO:0008483">
    <property type="term" value="F:transaminase activity"/>
    <property type="evidence" value="ECO:0007669"/>
    <property type="project" value="UniProtKB-KW"/>
</dbReference>
<keyword evidence="5" id="KW-0805">Transcription regulation</keyword>
<dbReference type="Pfam" id="PF00392">
    <property type="entry name" value="GntR"/>
    <property type="match status" value="1"/>
</dbReference>
<evidence type="ECO:0000256" key="2">
    <source>
        <dbReference type="ARBA" id="ARBA00005384"/>
    </source>
</evidence>
<comment type="similarity">
    <text evidence="2">In the C-terminal section; belongs to the class-I pyridoxal-phosphate-dependent aminotransferase family.</text>
</comment>
<feature type="domain" description="HTH gntR-type" evidence="8">
    <location>
        <begin position="12"/>
        <end position="80"/>
    </location>
</feature>
<keyword evidence="3" id="KW-0032">Aminotransferase</keyword>
<evidence type="ECO:0000313" key="10">
    <source>
        <dbReference type="Proteomes" id="UP000018296"/>
    </source>
</evidence>
<keyword evidence="6" id="KW-0238">DNA-binding</keyword>
<dbReference type="InterPro" id="IPR000524">
    <property type="entry name" value="Tscrpt_reg_HTH_GntR"/>
</dbReference>
<dbReference type="GO" id="GO:0030170">
    <property type="term" value="F:pyridoxal phosphate binding"/>
    <property type="evidence" value="ECO:0007669"/>
    <property type="project" value="InterPro"/>
</dbReference>
<keyword evidence="7" id="KW-0804">Transcription</keyword>
<evidence type="ECO:0000259" key="8">
    <source>
        <dbReference type="PROSITE" id="PS50949"/>
    </source>
</evidence>
<dbReference type="InterPro" id="IPR004839">
    <property type="entry name" value="Aminotransferase_I/II_large"/>
</dbReference>
<accession>V6IWC8</accession>
<dbReference type="SUPFAM" id="SSF46785">
    <property type="entry name" value="Winged helix' DNA-binding domain"/>
    <property type="match status" value="1"/>
</dbReference>
<dbReference type="InterPro" id="IPR036390">
    <property type="entry name" value="WH_DNA-bd_sf"/>
</dbReference>
<proteinExistence type="inferred from homology"/>
<dbReference type="InterPro" id="IPR051446">
    <property type="entry name" value="HTH_trans_reg/aminotransferase"/>
</dbReference>
<dbReference type="PANTHER" id="PTHR46577">
    <property type="entry name" value="HTH-TYPE TRANSCRIPTIONAL REGULATORY PROTEIN GABR"/>
    <property type="match status" value="1"/>
</dbReference>
<dbReference type="Proteomes" id="UP000018296">
    <property type="component" value="Unassembled WGS sequence"/>
</dbReference>
<evidence type="ECO:0000256" key="5">
    <source>
        <dbReference type="ARBA" id="ARBA00023015"/>
    </source>
</evidence>
<evidence type="ECO:0000256" key="7">
    <source>
        <dbReference type="ARBA" id="ARBA00023163"/>
    </source>
</evidence>
<dbReference type="PROSITE" id="PS50949">
    <property type="entry name" value="HTH_GNTR"/>
    <property type="match status" value="1"/>
</dbReference>
<protein>
    <submittedName>
        <fullName evidence="9">GntR family transcriptional regulator</fullName>
    </submittedName>
</protein>
<dbReference type="OrthoDB" id="9808770at2"/>
<name>V6IWC8_9BACL</name>
<dbReference type="SUPFAM" id="SSF53383">
    <property type="entry name" value="PLP-dependent transferases"/>
    <property type="match status" value="1"/>
</dbReference>
<dbReference type="RefSeq" id="WP_023510451.1">
    <property type="nucleotide sequence ID" value="NZ_AWTC01000010.1"/>
</dbReference>
<keyword evidence="3" id="KW-0808">Transferase</keyword>
<evidence type="ECO:0000256" key="6">
    <source>
        <dbReference type="ARBA" id="ARBA00023125"/>
    </source>
</evidence>
<dbReference type="Gene3D" id="3.40.640.10">
    <property type="entry name" value="Type I PLP-dependent aspartate aminotransferase-like (Major domain)"/>
    <property type="match status" value="1"/>
</dbReference>
<dbReference type="EMBL" id="AWTC01000010">
    <property type="protein sequence ID" value="EST11505.1"/>
    <property type="molecule type" value="Genomic_DNA"/>
</dbReference>
<evidence type="ECO:0000256" key="4">
    <source>
        <dbReference type="ARBA" id="ARBA00022898"/>
    </source>
</evidence>
<dbReference type="GO" id="GO:0003700">
    <property type="term" value="F:DNA-binding transcription factor activity"/>
    <property type="evidence" value="ECO:0007669"/>
    <property type="project" value="InterPro"/>
</dbReference>
<dbReference type="PATRIC" id="fig|1395513.3.peg.2225"/>
<dbReference type="GO" id="GO:0003677">
    <property type="term" value="F:DNA binding"/>
    <property type="evidence" value="ECO:0007669"/>
    <property type="project" value="UniProtKB-KW"/>
</dbReference>
<keyword evidence="4" id="KW-0663">Pyridoxal phosphate</keyword>
<evidence type="ECO:0000313" key="9">
    <source>
        <dbReference type="EMBL" id="EST11505.1"/>
    </source>
</evidence>
<evidence type="ECO:0000256" key="1">
    <source>
        <dbReference type="ARBA" id="ARBA00001933"/>
    </source>
</evidence>
<organism evidence="9 10">
    <name type="scientific">Sporolactobacillus laevolacticus DSM 442</name>
    <dbReference type="NCBI Taxonomy" id="1395513"/>
    <lineage>
        <taxon>Bacteria</taxon>
        <taxon>Bacillati</taxon>
        <taxon>Bacillota</taxon>
        <taxon>Bacilli</taxon>
        <taxon>Bacillales</taxon>
        <taxon>Sporolactobacillaceae</taxon>
        <taxon>Sporolactobacillus</taxon>
    </lineage>
</organism>